<name>A0A4D6XGS8_PSEPU</name>
<dbReference type="RefSeq" id="WP_136916151.1">
    <property type="nucleotide sequence ID" value="NZ_CP039371.1"/>
</dbReference>
<proteinExistence type="predicted"/>
<accession>A0A4D6XGS8</accession>
<dbReference type="AlphaFoldDB" id="A0A4D6XGS8"/>
<gene>
    <name evidence="1" type="ORF">E6B08_23180</name>
</gene>
<dbReference type="OrthoDB" id="6938515at2"/>
<evidence type="ECO:0000313" key="1">
    <source>
        <dbReference type="EMBL" id="QCI14070.1"/>
    </source>
</evidence>
<organism evidence="1 2">
    <name type="scientific">Pseudomonas putida</name>
    <name type="common">Arthrobacter siderocapsulatus</name>
    <dbReference type="NCBI Taxonomy" id="303"/>
    <lineage>
        <taxon>Bacteria</taxon>
        <taxon>Pseudomonadati</taxon>
        <taxon>Pseudomonadota</taxon>
        <taxon>Gammaproteobacteria</taxon>
        <taxon>Pseudomonadales</taxon>
        <taxon>Pseudomonadaceae</taxon>
        <taxon>Pseudomonas</taxon>
    </lineage>
</organism>
<protein>
    <submittedName>
        <fullName evidence="1">Uncharacterized protein</fullName>
    </submittedName>
</protein>
<sequence length="95" mass="10887">MTGPAMLEAKKMPEREKRYLAYQRLRNLDSLTAVLMQQVAYGDLDGQGWRELCAAHRQAFEQWINHAESKSLLVDREMDPLLVTLDGIPSDKTPK</sequence>
<dbReference type="Proteomes" id="UP000298551">
    <property type="component" value="Chromosome"/>
</dbReference>
<reference evidence="2" key="1">
    <citation type="submission" date="2019-04" db="EMBL/GenBank/DDBJ databases">
        <title>Genome sequence of Pseudomonas putida 1290, an auxin catabolizing strain.</title>
        <authorList>
            <person name="Laird T.S."/>
            <person name="Leveau J.H.J."/>
        </authorList>
    </citation>
    <scope>NUCLEOTIDE SEQUENCE [LARGE SCALE GENOMIC DNA]</scope>
    <source>
        <strain evidence="2">1290</strain>
    </source>
</reference>
<evidence type="ECO:0000313" key="2">
    <source>
        <dbReference type="Proteomes" id="UP000298551"/>
    </source>
</evidence>
<dbReference type="EMBL" id="CP039371">
    <property type="protein sequence ID" value="QCI14070.1"/>
    <property type="molecule type" value="Genomic_DNA"/>
</dbReference>